<dbReference type="GO" id="GO:0046872">
    <property type="term" value="F:metal ion binding"/>
    <property type="evidence" value="ECO:0007669"/>
    <property type="project" value="UniProtKB-KW"/>
</dbReference>
<name>A0ABD5TFB9_9EURY</name>
<organism evidence="7 8">
    <name type="scientific">Halobaculum halobium</name>
    <dbReference type="NCBI Taxonomy" id="3032281"/>
    <lineage>
        <taxon>Archaea</taxon>
        <taxon>Methanobacteriati</taxon>
        <taxon>Methanobacteriota</taxon>
        <taxon>Stenosarchaea group</taxon>
        <taxon>Halobacteria</taxon>
        <taxon>Halobacteriales</taxon>
        <taxon>Haloferacaceae</taxon>
        <taxon>Halobaculum</taxon>
    </lineage>
</organism>
<feature type="compositionally biased region" description="Basic and acidic residues" evidence="6">
    <location>
        <begin position="242"/>
        <end position="255"/>
    </location>
</feature>
<evidence type="ECO:0000256" key="1">
    <source>
        <dbReference type="ARBA" id="ARBA00001947"/>
    </source>
</evidence>
<dbReference type="CDD" id="cd08255">
    <property type="entry name" value="2-desacetyl-2-hydroxyethyl_bacteriochlorophyllide_like"/>
    <property type="match status" value="1"/>
</dbReference>
<dbReference type="AlphaFoldDB" id="A0ABD5TFB9"/>
<dbReference type="EMBL" id="JBHSWX010000012">
    <property type="protein sequence ID" value="MFC6787291.1"/>
    <property type="molecule type" value="Genomic_DNA"/>
</dbReference>
<sequence length="373" mass="39723">MTGRTVYFTGPREVTVRETSVPDPGSGEVAVEATVSAISPGTELLLYRGEMNPETAVDETLPSLSGSFSYPFAYGYATVGTVTAVGPDVDDAWRGETVLAFHPHASEFVADVDAVSRVPDGIPPEQAVFLPNVETAVTLALDGEPAIGERAVVFGQGVIGLLTTALLSSFPLAELVTVETLASRRDRSEAVGADRSVDPGAVDPASLFADGPGDGRTAGASASQEPDPESTPVSASPSTPAGDRDESWSPDRADLTYELSGNPAALNDAVDATGYDGRIVVGSWYGTKPTELSLDGRFHRSRIEIRASQVSTLAPERRGRWTVGRRLATAWRRLRDIETERLVTHRLPIAEAPDAYDLLDRRPESTVQVLLTY</sequence>
<accession>A0ABD5TFB9</accession>
<evidence type="ECO:0000313" key="8">
    <source>
        <dbReference type="Proteomes" id="UP001596443"/>
    </source>
</evidence>
<feature type="region of interest" description="Disordered" evidence="6">
    <location>
        <begin position="183"/>
        <end position="255"/>
    </location>
</feature>
<dbReference type="Gene3D" id="3.90.180.10">
    <property type="entry name" value="Medium-chain alcohol dehydrogenases, catalytic domain"/>
    <property type="match status" value="2"/>
</dbReference>
<evidence type="ECO:0000313" key="7">
    <source>
        <dbReference type="EMBL" id="MFC6787291.1"/>
    </source>
</evidence>
<keyword evidence="3" id="KW-0479">Metal-binding</keyword>
<evidence type="ECO:0000256" key="2">
    <source>
        <dbReference type="ARBA" id="ARBA00008072"/>
    </source>
</evidence>
<dbReference type="PANTHER" id="PTHR43350:SF19">
    <property type="entry name" value="D-GULOSIDE 3-DEHYDROGENASE"/>
    <property type="match status" value="1"/>
</dbReference>
<evidence type="ECO:0000256" key="3">
    <source>
        <dbReference type="ARBA" id="ARBA00022723"/>
    </source>
</evidence>
<evidence type="ECO:0000256" key="5">
    <source>
        <dbReference type="ARBA" id="ARBA00023002"/>
    </source>
</evidence>
<dbReference type="PANTHER" id="PTHR43350">
    <property type="entry name" value="NAD-DEPENDENT ALCOHOL DEHYDROGENASE"/>
    <property type="match status" value="1"/>
</dbReference>
<proteinExistence type="inferred from homology"/>
<dbReference type="InterPro" id="IPR011032">
    <property type="entry name" value="GroES-like_sf"/>
</dbReference>
<keyword evidence="4" id="KW-0862">Zinc</keyword>
<reference evidence="7 8" key="1">
    <citation type="journal article" date="2019" name="Int. J. Syst. Evol. Microbiol.">
        <title>The Global Catalogue of Microorganisms (GCM) 10K type strain sequencing project: providing services to taxonomists for standard genome sequencing and annotation.</title>
        <authorList>
            <consortium name="The Broad Institute Genomics Platform"/>
            <consortium name="The Broad Institute Genome Sequencing Center for Infectious Disease"/>
            <person name="Wu L."/>
            <person name="Ma J."/>
        </authorList>
    </citation>
    <scope>NUCLEOTIDE SEQUENCE [LARGE SCALE GENOMIC DNA]</scope>
    <source>
        <strain evidence="7 8">SYNS20</strain>
    </source>
</reference>
<gene>
    <name evidence="7" type="ORF">ACFQFD_15175</name>
</gene>
<keyword evidence="5" id="KW-0560">Oxidoreductase</keyword>
<dbReference type="Gene3D" id="3.40.50.720">
    <property type="entry name" value="NAD(P)-binding Rossmann-like Domain"/>
    <property type="match status" value="1"/>
</dbReference>
<keyword evidence="8" id="KW-1185">Reference proteome</keyword>
<dbReference type="RefSeq" id="WP_284061463.1">
    <property type="nucleotide sequence ID" value="NZ_CP126158.1"/>
</dbReference>
<comment type="cofactor">
    <cofactor evidence="1">
        <name>Zn(2+)</name>
        <dbReference type="ChEBI" id="CHEBI:29105"/>
    </cofactor>
</comment>
<feature type="compositionally biased region" description="Low complexity" evidence="6">
    <location>
        <begin position="230"/>
        <end position="241"/>
    </location>
</feature>
<dbReference type="InterPro" id="IPR036291">
    <property type="entry name" value="NAD(P)-bd_dom_sf"/>
</dbReference>
<dbReference type="SUPFAM" id="SSF50129">
    <property type="entry name" value="GroES-like"/>
    <property type="match status" value="1"/>
</dbReference>
<dbReference type="Proteomes" id="UP001596443">
    <property type="component" value="Unassembled WGS sequence"/>
</dbReference>
<comment type="similarity">
    <text evidence="2">Belongs to the zinc-containing alcohol dehydrogenase family.</text>
</comment>
<evidence type="ECO:0000256" key="4">
    <source>
        <dbReference type="ARBA" id="ARBA00022833"/>
    </source>
</evidence>
<evidence type="ECO:0000256" key="6">
    <source>
        <dbReference type="SAM" id="MobiDB-lite"/>
    </source>
</evidence>
<protein>
    <submittedName>
        <fullName evidence="7">Zinc-binding alcohol dehydrogenase</fullName>
    </submittedName>
</protein>
<dbReference type="SUPFAM" id="SSF51735">
    <property type="entry name" value="NAD(P)-binding Rossmann-fold domains"/>
    <property type="match status" value="1"/>
</dbReference>
<dbReference type="GO" id="GO:0016491">
    <property type="term" value="F:oxidoreductase activity"/>
    <property type="evidence" value="ECO:0007669"/>
    <property type="project" value="UniProtKB-KW"/>
</dbReference>
<comment type="caution">
    <text evidence="7">The sequence shown here is derived from an EMBL/GenBank/DDBJ whole genome shotgun (WGS) entry which is preliminary data.</text>
</comment>
<dbReference type="GeneID" id="81210406"/>